<accession>A0A0G0ZD40</accession>
<gene>
    <name evidence="1" type="ORF">UV10_C0001G0069</name>
</gene>
<name>A0A0G0ZD40_9BACT</name>
<evidence type="ECO:0008006" key="3">
    <source>
        <dbReference type="Google" id="ProtNLM"/>
    </source>
</evidence>
<reference evidence="1 2" key="1">
    <citation type="journal article" date="2015" name="Nature">
        <title>rRNA introns, odd ribosomes, and small enigmatic genomes across a large radiation of phyla.</title>
        <authorList>
            <person name="Brown C.T."/>
            <person name="Hug L.A."/>
            <person name="Thomas B.C."/>
            <person name="Sharon I."/>
            <person name="Castelle C.J."/>
            <person name="Singh A."/>
            <person name="Wilkins M.J."/>
            <person name="Williams K.H."/>
            <person name="Banfield J.F."/>
        </authorList>
    </citation>
    <scope>NUCLEOTIDE SEQUENCE [LARGE SCALE GENOMIC DNA]</scope>
</reference>
<dbReference type="Proteomes" id="UP000034951">
    <property type="component" value="Unassembled WGS sequence"/>
</dbReference>
<comment type="caution">
    <text evidence="1">The sequence shown here is derived from an EMBL/GenBank/DDBJ whole genome shotgun (WGS) entry which is preliminary data.</text>
</comment>
<dbReference type="AlphaFoldDB" id="A0A0G0ZD40"/>
<evidence type="ECO:0000313" key="1">
    <source>
        <dbReference type="EMBL" id="KKS46612.1"/>
    </source>
</evidence>
<sequence>MEEVPSVEKQENAEQRLARLLKEKGAEDPEARDLLDAWTREQEERVEEGSDPAAKIEFNLKRARLYFEAGYVEEALENFEAARMQAWNENRQELYEAIMAEMDTLESGLEK</sequence>
<proteinExistence type="predicted"/>
<evidence type="ECO:0000313" key="2">
    <source>
        <dbReference type="Proteomes" id="UP000034951"/>
    </source>
</evidence>
<protein>
    <recommendedName>
        <fullName evidence="3">Tetratricopeptide repeat protein</fullName>
    </recommendedName>
</protein>
<dbReference type="EMBL" id="LCDE01000001">
    <property type="protein sequence ID" value="KKS46612.1"/>
    <property type="molecule type" value="Genomic_DNA"/>
</dbReference>
<organism evidence="1 2">
    <name type="scientific">Candidatus Azambacteria bacterium GW2011_GWA1_42_19</name>
    <dbReference type="NCBI Taxonomy" id="1618609"/>
    <lineage>
        <taxon>Bacteria</taxon>
        <taxon>Candidatus Azamiibacteriota</taxon>
    </lineage>
</organism>